<gene>
    <name evidence="1" type="ORF">DPMN_099549</name>
</gene>
<organism evidence="1 2">
    <name type="scientific">Dreissena polymorpha</name>
    <name type="common">Zebra mussel</name>
    <name type="synonym">Mytilus polymorpha</name>
    <dbReference type="NCBI Taxonomy" id="45954"/>
    <lineage>
        <taxon>Eukaryota</taxon>
        <taxon>Metazoa</taxon>
        <taxon>Spiralia</taxon>
        <taxon>Lophotrochozoa</taxon>
        <taxon>Mollusca</taxon>
        <taxon>Bivalvia</taxon>
        <taxon>Autobranchia</taxon>
        <taxon>Heteroconchia</taxon>
        <taxon>Euheterodonta</taxon>
        <taxon>Imparidentia</taxon>
        <taxon>Neoheterodontei</taxon>
        <taxon>Myida</taxon>
        <taxon>Dreissenoidea</taxon>
        <taxon>Dreissenidae</taxon>
        <taxon>Dreissena</taxon>
    </lineage>
</organism>
<evidence type="ECO:0000313" key="2">
    <source>
        <dbReference type="Proteomes" id="UP000828390"/>
    </source>
</evidence>
<sequence>MELELLELMIFNRSILCSDENGEVDETYVIQQTLLRRRDEIERNVYLRMRMEESRVNKLLGVRLVLLL</sequence>
<reference evidence="1" key="1">
    <citation type="journal article" date="2019" name="bioRxiv">
        <title>The Genome of the Zebra Mussel, Dreissena polymorpha: A Resource for Invasive Species Research.</title>
        <authorList>
            <person name="McCartney M.A."/>
            <person name="Auch B."/>
            <person name="Kono T."/>
            <person name="Mallez S."/>
            <person name="Zhang Y."/>
            <person name="Obille A."/>
            <person name="Becker A."/>
            <person name="Abrahante J.E."/>
            <person name="Garbe J."/>
            <person name="Badalamenti J.P."/>
            <person name="Herman A."/>
            <person name="Mangelson H."/>
            <person name="Liachko I."/>
            <person name="Sullivan S."/>
            <person name="Sone E.D."/>
            <person name="Koren S."/>
            <person name="Silverstein K.A.T."/>
            <person name="Beckman K.B."/>
            <person name="Gohl D.M."/>
        </authorList>
    </citation>
    <scope>NUCLEOTIDE SEQUENCE</scope>
    <source>
        <strain evidence="1">Duluth1</strain>
        <tissue evidence="1">Whole animal</tissue>
    </source>
</reference>
<name>A0A9D4LFT8_DREPO</name>
<accession>A0A9D4LFT8</accession>
<dbReference type="Proteomes" id="UP000828390">
    <property type="component" value="Unassembled WGS sequence"/>
</dbReference>
<reference evidence="1" key="2">
    <citation type="submission" date="2020-11" db="EMBL/GenBank/DDBJ databases">
        <authorList>
            <person name="McCartney M.A."/>
            <person name="Auch B."/>
            <person name="Kono T."/>
            <person name="Mallez S."/>
            <person name="Becker A."/>
            <person name="Gohl D.M."/>
            <person name="Silverstein K.A.T."/>
            <person name="Koren S."/>
            <person name="Bechman K.B."/>
            <person name="Herman A."/>
            <person name="Abrahante J.E."/>
            <person name="Garbe J."/>
        </authorList>
    </citation>
    <scope>NUCLEOTIDE SEQUENCE</scope>
    <source>
        <strain evidence="1">Duluth1</strain>
        <tissue evidence="1">Whole animal</tissue>
    </source>
</reference>
<dbReference type="AlphaFoldDB" id="A0A9D4LFT8"/>
<comment type="caution">
    <text evidence="1">The sequence shown here is derived from an EMBL/GenBank/DDBJ whole genome shotgun (WGS) entry which is preliminary data.</text>
</comment>
<evidence type="ECO:0000313" key="1">
    <source>
        <dbReference type="EMBL" id="KAH3856953.1"/>
    </source>
</evidence>
<dbReference type="EMBL" id="JAIWYP010000003">
    <property type="protein sequence ID" value="KAH3856953.1"/>
    <property type="molecule type" value="Genomic_DNA"/>
</dbReference>
<keyword evidence="2" id="KW-1185">Reference proteome</keyword>
<proteinExistence type="predicted"/>
<protein>
    <submittedName>
        <fullName evidence="1">Uncharacterized protein</fullName>
    </submittedName>
</protein>